<name>A0A2P6RN70_ROSCH</name>
<proteinExistence type="predicted"/>
<evidence type="ECO:0000313" key="1">
    <source>
        <dbReference type="EMBL" id="PRQ47885.1"/>
    </source>
</evidence>
<dbReference type="Proteomes" id="UP000238479">
    <property type="component" value="Chromosome 2"/>
</dbReference>
<protein>
    <submittedName>
        <fullName evidence="1">Uncharacterized protein</fullName>
    </submittedName>
</protein>
<accession>A0A2P6RN70</accession>
<gene>
    <name evidence="1" type="ORF">RchiOBHm_Chr2g0104581</name>
</gene>
<dbReference type="EMBL" id="PDCK01000040">
    <property type="protein sequence ID" value="PRQ47885.1"/>
    <property type="molecule type" value="Genomic_DNA"/>
</dbReference>
<reference evidence="1 2" key="1">
    <citation type="journal article" date="2018" name="Nat. Genet.">
        <title>The Rosa genome provides new insights in the design of modern roses.</title>
        <authorList>
            <person name="Bendahmane M."/>
        </authorList>
    </citation>
    <scope>NUCLEOTIDE SEQUENCE [LARGE SCALE GENOMIC DNA]</scope>
    <source>
        <strain evidence="2">cv. Old Blush</strain>
    </source>
</reference>
<organism evidence="1 2">
    <name type="scientific">Rosa chinensis</name>
    <name type="common">China rose</name>
    <dbReference type="NCBI Taxonomy" id="74649"/>
    <lineage>
        <taxon>Eukaryota</taxon>
        <taxon>Viridiplantae</taxon>
        <taxon>Streptophyta</taxon>
        <taxon>Embryophyta</taxon>
        <taxon>Tracheophyta</taxon>
        <taxon>Spermatophyta</taxon>
        <taxon>Magnoliopsida</taxon>
        <taxon>eudicotyledons</taxon>
        <taxon>Gunneridae</taxon>
        <taxon>Pentapetalae</taxon>
        <taxon>rosids</taxon>
        <taxon>fabids</taxon>
        <taxon>Rosales</taxon>
        <taxon>Rosaceae</taxon>
        <taxon>Rosoideae</taxon>
        <taxon>Rosoideae incertae sedis</taxon>
        <taxon>Rosa</taxon>
    </lineage>
</organism>
<sequence>MVRSSSVSSLKSVSFSITGNRFPSLTSRPGPFQVSYSRTPSII</sequence>
<keyword evidence="2" id="KW-1185">Reference proteome</keyword>
<dbReference type="Gramene" id="PRQ47885">
    <property type="protein sequence ID" value="PRQ47885"/>
    <property type="gene ID" value="RchiOBHm_Chr2g0104581"/>
</dbReference>
<comment type="caution">
    <text evidence="1">The sequence shown here is derived from an EMBL/GenBank/DDBJ whole genome shotgun (WGS) entry which is preliminary data.</text>
</comment>
<evidence type="ECO:0000313" key="2">
    <source>
        <dbReference type="Proteomes" id="UP000238479"/>
    </source>
</evidence>
<dbReference type="AlphaFoldDB" id="A0A2P6RN70"/>